<accession>A0ABT3N7Y5</accession>
<dbReference type="Proteomes" id="UP001209681">
    <property type="component" value="Unassembled WGS sequence"/>
</dbReference>
<dbReference type="EMBL" id="JAPFPW010000005">
    <property type="protein sequence ID" value="MCW7753565.1"/>
    <property type="molecule type" value="Genomic_DNA"/>
</dbReference>
<dbReference type="RefSeq" id="WP_265424435.1">
    <property type="nucleotide sequence ID" value="NZ_JAPFPW010000005.1"/>
</dbReference>
<gene>
    <name evidence="1" type="ORF">OOT00_06125</name>
</gene>
<comment type="caution">
    <text evidence="1">The sequence shown here is derived from an EMBL/GenBank/DDBJ whole genome shotgun (WGS) entry which is preliminary data.</text>
</comment>
<proteinExistence type="predicted"/>
<organism evidence="1 2">
    <name type="scientific">Desulfobotulus pelophilus</name>
    <dbReference type="NCBI Taxonomy" id="2823377"/>
    <lineage>
        <taxon>Bacteria</taxon>
        <taxon>Pseudomonadati</taxon>
        <taxon>Thermodesulfobacteriota</taxon>
        <taxon>Desulfobacteria</taxon>
        <taxon>Desulfobacterales</taxon>
        <taxon>Desulfobacteraceae</taxon>
        <taxon>Desulfobotulus</taxon>
    </lineage>
</organism>
<sequence length="224" mass="25025">MDYSADQSRPAQNWQHQATAFLARCRAQMWGKHKEEPLTWLHRAGFSLAFAQDHYLGWNFRSMFRKTALWLGEERGDEKYYLPRGLLLPWIQEQELLRLSILSPDGSLLLLEGSATAPMVSGKGPGLLLTLSDGDAFRLIQEKDSSTAVMAVPISPQAASIDFSDFGRIRLVAPANEENRAILAGLRERGRMAEAFWLPDKGLVGGILDGDLHPSDLSAMARFR</sequence>
<protein>
    <submittedName>
        <fullName evidence="1">Uncharacterized protein</fullName>
    </submittedName>
</protein>
<reference evidence="1 2" key="1">
    <citation type="submission" date="2022-11" db="EMBL/GenBank/DDBJ databases">
        <title>Desulfobotulus tamanensis H1 sp. nov. - anaerobic, alkaliphilic, sulphate reducing bacterium isolated from terrestrial mud volcano.</title>
        <authorList>
            <person name="Frolova A."/>
            <person name="Merkel A.Y."/>
            <person name="Slobodkin A.I."/>
        </authorList>
    </citation>
    <scope>NUCLEOTIDE SEQUENCE [LARGE SCALE GENOMIC DNA]</scope>
    <source>
        <strain evidence="1 2">H1</strain>
    </source>
</reference>
<keyword evidence="2" id="KW-1185">Reference proteome</keyword>
<name>A0ABT3N7Y5_9BACT</name>
<evidence type="ECO:0000313" key="2">
    <source>
        <dbReference type="Proteomes" id="UP001209681"/>
    </source>
</evidence>
<evidence type="ECO:0000313" key="1">
    <source>
        <dbReference type="EMBL" id="MCW7753565.1"/>
    </source>
</evidence>